<evidence type="ECO:0000313" key="9">
    <source>
        <dbReference type="Proteomes" id="UP000187429"/>
    </source>
</evidence>
<dbReference type="GO" id="GO:0044550">
    <property type="term" value="P:secondary metabolite biosynthetic process"/>
    <property type="evidence" value="ECO:0007669"/>
    <property type="project" value="UniProtKB-ARBA"/>
</dbReference>
<feature type="region of interest" description="Disordered" evidence="6">
    <location>
        <begin position="823"/>
        <end position="858"/>
    </location>
</feature>
<feature type="compositionally biased region" description="Basic and acidic residues" evidence="6">
    <location>
        <begin position="549"/>
        <end position="561"/>
    </location>
</feature>
<dbReference type="OrthoDB" id="3934656at2759"/>
<name>A0A1R1YRC1_9FUNG</name>
<keyword evidence="2 5" id="KW-0479">Metal-binding</keyword>
<comment type="cofactor">
    <cofactor evidence="1 5">
        <name>heme</name>
        <dbReference type="ChEBI" id="CHEBI:30413"/>
    </cofactor>
</comment>
<dbReference type="GO" id="GO:0004497">
    <property type="term" value="F:monooxygenase activity"/>
    <property type="evidence" value="ECO:0007669"/>
    <property type="project" value="InterPro"/>
</dbReference>
<feature type="compositionally biased region" description="Low complexity" evidence="6">
    <location>
        <begin position="910"/>
        <end position="934"/>
    </location>
</feature>
<comment type="caution">
    <text evidence="8">The sequence shown here is derived from an EMBL/GenBank/DDBJ whole genome shotgun (WGS) entry which is preliminary data.</text>
</comment>
<sequence length="952" mass="106542">MYLNSINTTNNKKLSDGELISELITMIVAGTDTTSLTMTNLVHLLMLYPKVYKKVVDEVNQAFPDRSILISYAEAKQKLPYLVAAVYESMRIMPISSGLFFRESSVAGTEVCDHRIPANVGMGLFLQGGNFDKSVWENPNSFNPERFMGTNGDKMKREILSFSHGVRICPGRNLAWMEILTVIPNLVRDYELELPQNSLFNPNNLDPNRNNEPKFYDTQIYLTRYPVNPERDCNIIIRKLARKRELKKQKEVRKQVREASLLYRDTSKLERELEKYKKLDLDDVGFDPLNASKDFSDDEDEDSSDESDSADLGLPGVLGLTHDTENSTYINNDISIDSDADADLNQNFPPMPVGTPPFTESELFIDEEWPPLPLNKPPPNITNTSKYKSNTYNSNRQQPPYNHPSFNQIPASHHFNPLSMEQPSNSNNFQYIDNGIPINEFNIYNQGQQPHLQPFFNNNMLPQNNFIPNMPPHPHPHPHHLPFPPHTLPAFHENLSLENPLDANININHLQNNSRPKKFNMNHLNLADPLLFPEHSIQDIKNIQSNNAHPDHEKDSDENRDQISTTNIDKSKTNNREDAQKQLEQAKVLESEPVLRDLRKEATRMVPARLRAKIQQQQKKQKAMQEDLPSVPVANAKNIISDSDSVYNTSQVPKMNINSAPEILAPPDQLVNNHIDISLDQGDVTSHLLNTTSMNSQYPNKLKENSSSKAINYSDNSVMVQSFDYGSDSSSEVEENSLNFSVSAINTNANTNPISATGTQVTINNSQITSNYNSNAQTTASVHDNVIAPKVSLSSKFSNFANKPSSILDSLGLKFGNINAAPLNNHNLNTPGDLLAKPSREQTQPNSHSIPHNLSKQDDIRIVNSNFSQLPTSQSEPGGENSSQYAATSVNNINESNTGEIFETTSGLDSSSSISKTANSKKTSSSGTLNSTSNIGNDDDYDDFIKQVSDLI</sequence>
<dbReference type="PRINTS" id="PR00385">
    <property type="entry name" value="P450"/>
</dbReference>
<dbReference type="GO" id="GO:0016705">
    <property type="term" value="F:oxidoreductase activity, acting on paired donors, with incorporation or reduction of molecular oxygen"/>
    <property type="evidence" value="ECO:0007669"/>
    <property type="project" value="InterPro"/>
</dbReference>
<dbReference type="GO" id="GO:0005506">
    <property type="term" value="F:iron ion binding"/>
    <property type="evidence" value="ECO:0007669"/>
    <property type="project" value="InterPro"/>
</dbReference>
<dbReference type="InterPro" id="IPR001128">
    <property type="entry name" value="Cyt_P450"/>
</dbReference>
<keyword evidence="9" id="KW-1185">Reference proteome</keyword>
<dbReference type="EMBL" id="LSSM01000294">
    <property type="protein sequence ID" value="OMJ29395.1"/>
    <property type="molecule type" value="Genomic_DNA"/>
</dbReference>
<gene>
    <name evidence="8" type="ORF">AYI69_g1103</name>
</gene>
<feature type="region of interest" description="Disordered" evidence="6">
    <location>
        <begin position="902"/>
        <end position="942"/>
    </location>
</feature>
<feature type="compositionally biased region" description="Polar residues" evidence="6">
    <location>
        <begin position="841"/>
        <end position="854"/>
    </location>
</feature>
<keyword evidence="4 5" id="KW-0408">Iron</keyword>
<feature type="binding site" description="axial binding residue" evidence="5">
    <location>
        <position position="169"/>
    </location>
    <ligand>
        <name>heme</name>
        <dbReference type="ChEBI" id="CHEBI:30413"/>
    </ligand>
    <ligandPart>
        <name>Fe</name>
        <dbReference type="ChEBI" id="CHEBI:18248"/>
    </ligandPart>
</feature>
<dbReference type="InterPro" id="IPR017972">
    <property type="entry name" value="Cyt_P450_CS"/>
</dbReference>
<feature type="domain" description="Wbp11/ELF5/Saf1 N-terminal" evidence="7">
    <location>
        <begin position="238"/>
        <end position="279"/>
    </location>
</feature>
<dbReference type="Gene3D" id="1.10.630.10">
    <property type="entry name" value="Cytochrome P450"/>
    <property type="match status" value="1"/>
</dbReference>
<evidence type="ECO:0000256" key="1">
    <source>
        <dbReference type="ARBA" id="ARBA00001971"/>
    </source>
</evidence>
<dbReference type="PANTHER" id="PTHR24305:SF235">
    <property type="entry name" value="CYTOCHROME P450 MONOOXYGENASE APDB-RELATED"/>
    <property type="match status" value="1"/>
</dbReference>
<dbReference type="AlphaFoldDB" id="A0A1R1YRC1"/>
<keyword evidence="3" id="KW-0560">Oxidoreductase</keyword>
<dbReference type="PANTHER" id="PTHR24305">
    <property type="entry name" value="CYTOCHROME P450"/>
    <property type="match status" value="1"/>
</dbReference>
<evidence type="ECO:0000256" key="2">
    <source>
        <dbReference type="ARBA" id="ARBA00022723"/>
    </source>
</evidence>
<feature type="compositionally biased region" description="Acidic residues" evidence="6">
    <location>
        <begin position="296"/>
        <end position="309"/>
    </location>
</feature>
<evidence type="ECO:0000256" key="3">
    <source>
        <dbReference type="ARBA" id="ARBA00023002"/>
    </source>
</evidence>
<proteinExistence type="predicted"/>
<dbReference type="Pfam" id="PF00067">
    <property type="entry name" value="p450"/>
    <property type="match status" value="1"/>
</dbReference>
<organism evidence="8 9">
    <name type="scientific">Smittium culicis</name>
    <dbReference type="NCBI Taxonomy" id="133412"/>
    <lineage>
        <taxon>Eukaryota</taxon>
        <taxon>Fungi</taxon>
        <taxon>Fungi incertae sedis</taxon>
        <taxon>Zoopagomycota</taxon>
        <taxon>Kickxellomycotina</taxon>
        <taxon>Harpellomycetes</taxon>
        <taxon>Harpellales</taxon>
        <taxon>Legeriomycetaceae</taxon>
        <taxon>Smittium</taxon>
    </lineage>
</organism>
<evidence type="ECO:0000259" key="7">
    <source>
        <dbReference type="Pfam" id="PF09429"/>
    </source>
</evidence>
<dbReference type="GO" id="GO:0006396">
    <property type="term" value="P:RNA processing"/>
    <property type="evidence" value="ECO:0007669"/>
    <property type="project" value="InterPro"/>
</dbReference>
<dbReference type="InterPro" id="IPR002401">
    <property type="entry name" value="Cyt_P450_E_grp-I"/>
</dbReference>
<dbReference type="InterPro" id="IPR050121">
    <property type="entry name" value="Cytochrome_P450_monoxygenase"/>
</dbReference>
<protein>
    <submittedName>
        <fullName evidence="8">Cytochrome P450 2L1</fullName>
    </submittedName>
</protein>
<feature type="region of interest" description="Disordered" evidence="6">
    <location>
        <begin position="288"/>
        <end position="318"/>
    </location>
</feature>
<dbReference type="PROSITE" id="PS00086">
    <property type="entry name" value="CYTOCHROME_P450"/>
    <property type="match status" value="1"/>
</dbReference>
<evidence type="ECO:0000256" key="4">
    <source>
        <dbReference type="ARBA" id="ARBA00023004"/>
    </source>
</evidence>
<keyword evidence="5" id="KW-0349">Heme</keyword>
<accession>A0A1R1YRC1</accession>
<dbReference type="InterPro" id="IPR019007">
    <property type="entry name" value="Wbp11/ELF5/Saf1_N"/>
</dbReference>
<dbReference type="GO" id="GO:0020037">
    <property type="term" value="F:heme binding"/>
    <property type="evidence" value="ECO:0007669"/>
    <property type="project" value="InterPro"/>
</dbReference>
<evidence type="ECO:0000313" key="8">
    <source>
        <dbReference type="EMBL" id="OMJ29395.1"/>
    </source>
</evidence>
<feature type="region of interest" description="Disordered" evidence="6">
    <location>
        <begin position="545"/>
        <end position="576"/>
    </location>
</feature>
<dbReference type="InterPro" id="IPR036396">
    <property type="entry name" value="Cyt_P450_sf"/>
</dbReference>
<evidence type="ECO:0000256" key="6">
    <source>
        <dbReference type="SAM" id="MobiDB-lite"/>
    </source>
</evidence>
<dbReference type="SUPFAM" id="SSF48264">
    <property type="entry name" value="Cytochrome P450"/>
    <property type="match status" value="1"/>
</dbReference>
<evidence type="ECO:0000256" key="5">
    <source>
        <dbReference type="PIRSR" id="PIRSR602401-1"/>
    </source>
</evidence>
<dbReference type="PRINTS" id="PR00463">
    <property type="entry name" value="EP450I"/>
</dbReference>
<reference evidence="9" key="1">
    <citation type="submission" date="2017-01" db="EMBL/GenBank/DDBJ databases">
        <authorList>
            <person name="Wang Y."/>
            <person name="White M."/>
            <person name="Kvist S."/>
            <person name="Moncalvo J.-M."/>
        </authorList>
    </citation>
    <scope>NUCLEOTIDE SEQUENCE [LARGE SCALE GENOMIC DNA]</scope>
    <source>
        <strain evidence="9">ID-206-W2</strain>
    </source>
</reference>
<dbReference type="Pfam" id="PF09429">
    <property type="entry name" value="Wbp11"/>
    <property type="match status" value="1"/>
</dbReference>
<dbReference type="Proteomes" id="UP000187429">
    <property type="component" value="Unassembled WGS sequence"/>
</dbReference>